<protein>
    <recommendedName>
        <fullName evidence="5 7">Carbonyl reductase (NADPH)</fullName>
        <ecNumber evidence="5 7">1.1.1.184</ecNumber>
    </recommendedName>
</protein>
<keyword evidence="7" id="KW-0963">Cytoplasm</keyword>
<dbReference type="Pfam" id="PF00106">
    <property type="entry name" value="adh_short"/>
    <property type="match status" value="1"/>
</dbReference>
<dbReference type="PANTHER" id="PTHR43963:SF2">
    <property type="entry name" value="CARBONYL REDUCTASE [NADPH] 1"/>
    <property type="match status" value="1"/>
</dbReference>
<evidence type="ECO:0000256" key="7">
    <source>
        <dbReference type="RuleBase" id="RU369024"/>
    </source>
</evidence>
<evidence type="ECO:0000256" key="3">
    <source>
        <dbReference type="ARBA" id="ARBA00023002"/>
    </source>
</evidence>
<dbReference type="PRINTS" id="PR00081">
    <property type="entry name" value="GDHRDH"/>
</dbReference>
<comment type="similarity">
    <text evidence="1 6">Belongs to the short-chain dehydrogenases/reductases (SDR) family.</text>
</comment>
<keyword evidence="4" id="KW-0443">Lipid metabolism</keyword>
<accession>A0ABI8AGH8</accession>
<dbReference type="InterPro" id="IPR002347">
    <property type="entry name" value="SDR_fam"/>
</dbReference>
<keyword evidence="2 7" id="KW-0521">NADP</keyword>
<comment type="subcellular location">
    <subcellularLocation>
        <location evidence="7">Cytoplasm</location>
    </subcellularLocation>
</comment>
<dbReference type="Proteomes" id="UP000823872">
    <property type="component" value="Chromosome C2"/>
</dbReference>
<evidence type="ECO:0000313" key="9">
    <source>
        <dbReference type="Proteomes" id="UP000823872"/>
    </source>
</evidence>
<reference evidence="8" key="3">
    <citation type="submission" date="2025-09" db="UniProtKB">
        <authorList>
            <consortium name="Ensembl"/>
        </authorList>
    </citation>
    <scope>IDENTIFICATION</scope>
    <source>
        <strain evidence="8">breed Abyssinian</strain>
    </source>
</reference>
<sequence length="328" mass="36521">MSSHTRVALVTGANKGIGFAIVRDLCRQFSGDVVLTARDEARGQAAVQRLQAEGLSPRFHLLDIDDLQSIRAMRDFLRKEYGGLDVLVNNAGIAFKTNDPTPFHIQAEVTMKTNFFGTRDVCTELLPLMKPQANDPTPLHIQAEVTMKTNFFGTRDVCTELLPLMRPQGRVVTVSSITSFIVLNNCCSEPQQKFRSETITEEELVGLMNKFVEDTKNGVHRKEGCPDMKVLTYGVSKMGITVLSRIHARKLSEQRRGDRILLNACCPRWVRTDMGGPTAIKSPEEGAETPIYLALLPSDAKGPHGEFVMEKKVEQWGPPSQFPPWVPL</sequence>
<evidence type="ECO:0000256" key="5">
    <source>
        <dbReference type="ARBA" id="ARBA00026118"/>
    </source>
</evidence>
<reference evidence="8" key="2">
    <citation type="submission" date="2025-08" db="UniProtKB">
        <authorList>
            <consortium name="Ensembl"/>
        </authorList>
    </citation>
    <scope>IDENTIFICATION</scope>
    <source>
        <strain evidence="8">breed Abyssinian</strain>
    </source>
</reference>
<dbReference type="PRINTS" id="PR00080">
    <property type="entry name" value="SDRFAMILY"/>
</dbReference>
<comment type="catalytic activity">
    <reaction evidence="7">
        <text>a secondary alcohol + NADP(+) = a ketone + NADPH + H(+)</text>
        <dbReference type="Rhea" id="RHEA:19257"/>
        <dbReference type="ChEBI" id="CHEBI:15378"/>
        <dbReference type="ChEBI" id="CHEBI:17087"/>
        <dbReference type="ChEBI" id="CHEBI:35681"/>
        <dbReference type="ChEBI" id="CHEBI:57783"/>
        <dbReference type="ChEBI" id="CHEBI:58349"/>
        <dbReference type="EC" id="1.1.1.184"/>
    </reaction>
</comment>
<evidence type="ECO:0000313" key="8">
    <source>
        <dbReference type="Ensembl" id="ENSFCTP00005058327.1"/>
    </source>
</evidence>
<evidence type="ECO:0000256" key="2">
    <source>
        <dbReference type="ARBA" id="ARBA00022857"/>
    </source>
</evidence>
<dbReference type="InterPro" id="IPR036291">
    <property type="entry name" value="NAD(P)-bd_dom_sf"/>
</dbReference>
<reference evidence="8 9" key="1">
    <citation type="submission" date="2021-02" db="EMBL/GenBank/DDBJ databases">
        <title>Safari Cat Assemblies.</title>
        <authorList>
            <person name="Bredemeyer K.R."/>
            <person name="Murphy W.J."/>
        </authorList>
    </citation>
    <scope>NUCLEOTIDE SEQUENCE [LARGE SCALE GENOMIC DNA]</scope>
</reference>
<evidence type="ECO:0000256" key="1">
    <source>
        <dbReference type="ARBA" id="ARBA00006484"/>
    </source>
</evidence>
<dbReference type="InterPro" id="IPR045313">
    <property type="entry name" value="CBR1-like"/>
</dbReference>
<dbReference type="Gene3D" id="3.40.50.720">
    <property type="entry name" value="NAD(P)-binding Rossmann-like Domain"/>
    <property type="match status" value="2"/>
</dbReference>
<keyword evidence="3 7" id="KW-0560">Oxidoreductase</keyword>
<dbReference type="EC" id="1.1.1.184" evidence="5 7"/>
<proteinExistence type="inferred from homology"/>
<dbReference type="CDD" id="cd05324">
    <property type="entry name" value="carb_red_PTCR-like_SDR_c"/>
    <property type="match status" value="1"/>
</dbReference>
<keyword evidence="7" id="KW-0597">Phosphoprotein</keyword>
<dbReference type="PANTHER" id="PTHR43963">
    <property type="entry name" value="CARBONYL REDUCTASE 1-RELATED"/>
    <property type="match status" value="1"/>
</dbReference>
<dbReference type="Ensembl" id="ENSFCTT00005085672.1">
    <property type="protein sequence ID" value="ENSFCTP00005058327.1"/>
    <property type="gene ID" value="ENSFCTG00005030743.1"/>
</dbReference>
<evidence type="ECO:0000256" key="6">
    <source>
        <dbReference type="RuleBase" id="RU000363"/>
    </source>
</evidence>
<evidence type="ECO:0000256" key="4">
    <source>
        <dbReference type="ARBA" id="ARBA00023098"/>
    </source>
</evidence>
<dbReference type="GeneTree" id="ENSGT00510000046499"/>
<comment type="subunit">
    <text evidence="7">Monomer.</text>
</comment>
<name>A0ABI8AGH8_FELCA</name>
<dbReference type="SUPFAM" id="SSF51735">
    <property type="entry name" value="NAD(P)-binding Rossmann-fold domains"/>
    <property type="match status" value="2"/>
</dbReference>
<organism evidence="8 9">
    <name type="scientific">Felis catus</name>
    <name type="common">Cat</name>
    <name type="synonym">Felis silvestris catus</name>
    <dbReference type="NCBI Taxonomy" id="9685"/>
    <lineage>
        <taxon>Eukaryota</taxon>
        <taxon>Metazoa</taxon>
        <taxon>Chordata</taxon>
        <taxon>Craniata</taxon>
        <taxon>Vertebrata</taxon>
        <taxon>Euteleostomi</taxon>
        <taxon>Mammalia</taxon>
        <taxon>Eutheria</taxon>
        <taxon>Laurasiatheria</taxon>
        <taxon>Carnivora</taxon>
        <taxon>Feliformia</taxon>
        <taxon>Felidae</taxon>
        <taxon>Felinae</taxon>
        <taxon>Felis</taxon>
    </lineage>
</organism>
<keyword evidence="9" id="KW-1185">Reference proteome</keyword>